<dbReference type="AlphaFoldDB" id="A0A2Z7CWD5"/>
<keyword evidence="3" id="KW-1185">Reference proteome</keyword>
<sequence>MNQLEQELRSLLEKVQRRKLPAGALERAVISSDDVSTYNGDSYSGDALCVDIQQSQDTSRKLQRKINPFEGYSTLHIQSTKNSAKAQSSSRLESGAKQLTIYESWMSTAERNSNGENDKTQSTLKMERING</sequence>
<evidence type="ECO:0000256" key="1">
    <source>
        <dbReference type="SAM" id="MobiDB-lite"/>
    </source>
</evidence>
<feature type="region of interest" description="Disordered" evidence="1">
    <location>
        <begin position="107"/>
        <end position="131"/>
    </location>
</feature>
<organism evidence="2 3">
    <name type="scientific">Dorcoceras hygrometricum</name>
    <dbReference type="NCBI Taxonomy" id="472368"/>
    <lineage>
        <taxon>Eukaryota</taxon>
        <taxon>Viridiplantae</taxon>
        <taxon>Streptophyta</taxon>
        <taxon>Embryophyta</taxon>
        <taxon>Tracheophyta</taxon>
        <taxon>Spermatophyta</taxon>
        <taxon>Magnoliopsida</taxon>
        <taxon>eudicotyledons</taxon>
        <taxon>Gunneridae</taxon>
        <taxon>Pentapetalae</taxon>
        <taxon>asterids</taxon>
        <taxon>lamiids</taxon>
        <taxon>Lamiales</taxon>
        <taxon>Gesneriaceae</taxon>
        <taxon>Didymocarpoideae</taxon>
        <taxon>Trichosporeae</taxon>
        <taxon>Loxocarpinae</taxon>
        <taxon>Dorcoceras</taxon>
    </lineage>
</organism>
<protein>
    <submittedName>
        <fullName evidence="2">Starch synthase 3, chloroplastic/amyloplastic</fullName>
    </submittedName>
</protein>
<gene>
    <name evidence="2" type="ORF">F511_42980</name>
</gene>
<dbReference type="Proteomes" id="UP000250235">
    <property type="component" value="Unassembled WGS sequence"/>
</dbReference>
<evidence type="ECO:0000313" key="2">
    <source>
        <dbReference type="EMBL" id="KZV51370.1"/>
    </source>
</evidence>
<accession>A0A2Z7CWD5</accession>
<feature type="compositionally biased region" description="Polar residues" evidence="1">
    <location>
        <begin position="107"/>
        <end position="124"/>
    </location>
</feature>
<reference evidence="2 3" key="1">
    <citation type="journal article" date="2015" name="Proc. Natl. Acad. Sci. U.S.A.">
        <title>The resurrection genome of Boea hygrometrica: A blueprint for survival of dehydration.</title>
        <authorList>
            <person name="Xiao L."/>
            <person name="Yang G."/>
            <person name="Zhang L."/>
            <person name="Yang X."/>
            <person name="Zhao S."/>
            <person name="Ji Z."/>
            <person name="Zhou Q."/>
            <person name="Hu M."/>
            <person name="Wang Y."/>
            <person name="Chen M."/>
            <person name="Xu Y."/>
            <person name="Jin H."/>
            <person name="Xiao X."/>
            <person name="Hu G."/>
            <person name="Bao F."/>
            <person name="Hu Y."/>
            <person name="Wan P."/>
            <person name="Li L."/>
            <person name="Deng X."/>
            <person name="Kuang T."/>
            <person name="Xiang C."/>
            <person name="Zhu J.K."/>
            <person name="Oliver M.J."/>
            <person name="He Y."/>
        </authorList>
    </citation>
    <scope>NUCLEOTIDE SEQUENCE [LARGE SCALE GENOMIC DNA]</scope>
    <source>
        <strain evidence="3">cv. XS01</strain>
    </source>
</reference>
<evidence type="ECO:0000313" key="3">
    <source>
        <dbReference type="Proteomes" id="UP000250235"/>
    </source>
</evidence>
<dbReference type="EMBL" id="KQ991700">
    <property type="protein sequence ID" value="KZV51370.1"/>
    <property type="molecule type" value="Genomic_DNA"/>
</dbReference>
<name>A0A2Z7CWD5_9LAMI</name>
<proteinExistence type="predicted"/>